<dbReference type="AlphaFoldDB" id="A0A2T0WEC1"/>
<accession>A0A2T0WEC1</accession>
<sequence>MTEITKAAEIVDEGVRTATDIAQFSETKKLTLNEAYAIQALSMQRRYARGEKRIGIKWVSPPAPRWCS</sequence>
<dbReference type="SUPFAM" id="SSF56529">
    <property type="entry name" value="FAH"/>
    <property type="match status" value="1"/>
</dbReference>
<dbReference type="Gene3D" id="3.90.850.10">
    <property type="entry name" value="Fumarylacetoacetase-like, C-terminal domain"/>
    <property type="match status" value="1"/>
</dbReference>
<comment type="caution">
    <text evidence="1">The sequence shown here is derived from an EMBL/GenBank/DDBJ whole genome shotgun (WGS) entry which is preliminary data.</text>
</comment>
<reference evidence="1 2" key="1">
    <citation type="submission" date="2018-03" db="EMBL/GenBank/DDBJ databases">
        <title>Genomic Encyclopedia of Archaeal and Bacterial Type Strains, Phase II (KMG-II): from individual species to whole genera.</title>
        <authorList>
            <person name="Goeker M."/>
        </authorList>
    </citation>
    <scope>NUCLEOTIDE SEQUENCE [LARGE SCALE GENOMIC DNA]</scope>
    <source>
        <strain evidence="1 2">DSM 100212</strain>
    </source>
</reference>
<keyword evidence="2" id="KW-1185">Reference proteome</keyword>
<evidence type="ECO:0000313" key="1">
    <source>
        <dbReference type="EMBL" id="PRY85042.1"/>
    </source>
</evidence>
<evidence type="ECO:0000313" key="2">
    <source>
        <dbReference type="Proteomes" id="UP000238392"/>
    </source>
</evidence>
<protein>
    <submittedName>
        <fullName evidence="1">Uncharacterized protein</fullName>
    </submittedName>
</protein>
<dbReference type="RefSeq" id="WP_245888607.1">
    <property type="nucleotide sequence ID" value="NZ_PVTQ01000018.1"/>
</dbReference>
<dbReference type="Proteomes" id="UP000238392">
    <property type="component" value="Unassembled WGS sequence"/>
</dbReference>
<dbReference type="GO" id="GO:0003824">
    <property type="term" value="F:catalytic activity"/>
    <property type="evidence" value="ECO:0007669"/>
    <property type="project" value="InterPro"/>
</dbReference>
<name>A0A2T0WEC1_9RHOB</name>
<organism evidence="1 2">
    <name type="scientific">Donghicola tyrosinivorans</name>
    <dbReference type="NCBI Taxonomy" id="1652492"/>
    <lineage>
        <taxon>Bacteria</taxon>
        <taxon>Pseudomonadati</taxon>
        <taxon>Pseudomonadota</taxon>
        <taxon>Alphaproteobacteria</taxon>
        <taxon>Rhodobacterales</taxon>
        <taxon>Roseobacteraceae</taxon>
        <taxon>Donghicola</taxon>
    </lineage>
</organism>
<gene>
    <name evidence="1" type="ORF">CLV74_11813</name>
</gene>
<proteinExistence type="predicted"/>
<dbReference type="InterPro" id="IPR036663">
    <property type="entry name" value="Fumarylacetoacetase_C_sf"/>
</dbReference>
<dbReference type="EMBL" id="PVTQ01000018">
    <property type="protein sequence ID" value="PRY85042.1"/>
    <property type="molecule type" value="Genomic_DNA"/>
</dbReference>